<dbReference type="InterPro" id="IPR042241">
    <property type="entry name" value="GCP_C_sf"/>
</dbReference>
<dbReference type="GO" id="GO:0005874">
    <property type="term" value="C:microtubule"/>
    <property type="evidence" value="ECO:0007669"/>
    <property type="project" value="UniProtKB-KW"/>
</dbReference>
<keyword evidence="5" id="KW-0206">Cytoskeleton</keyword>
<dbReference type="InterPro" id="IPR007259">
    <property type="entry name" value="GCP"/>
</dbReference>
<keyword evidence="4" id="KW-0493">Microtubule</keyword>
<dbReference type="GO" id="GO:0051321">
    <property type="term" value="P:meiotic cell cycle"/>
    <property type="evidence" value="ECO:0007669"/>
    <property type="project" value="TreeGrafter"/>
</dbReference>
<dbReference type="GO" id="GO:0043015">
    <property type="term" value="F:gamma-tubulin binding"/>
    <property type="evidence" value="ECO:0007669"/>
    <property type="project" value="InterPro"/>
</dbReference>
<reference evidence="9" key="1">
    <citation type="submission" date="2019-10" db="EMBL/GenBank/DDBJ databases">
        <title>Conservation and host-specific expression of non-tandemly repeated heterogenous ribosome RNA gene in arbuscular mycorrhizal fungi.</title>
        <authorList>
            <person name="Maeda T."/>
            <person name="Kobayashi Y."/>
            <person name="Nakagawa T."/>
            <person name="Ezawa T."/>
            <person name="Yamaguchi K."/>
            <person name="Bino T."/>
            <person name="Nishimoto Y."/>
            <person name="Shigenobu S."/>
            <person name="Kawaguchi M."/>
        </authorList>
    </citation>
    <scope>NUCLEOTIDE SEQUENCE</scope>
    <source>
        <strain evidence="9">HR1</strain>
    </source>
</reference>
<proteinExistence type="inferred from homology"/>
<keyword evidence="3" id="KW-0963">Cytoplasm</keyword>
<evidence type="ECO:0000313" key="10">
    <source>
        <dbReference type="Proteomes" id="UP000615446"/>
    </source>
</evidence>
<dbReference type="PANTHER" id="PTHR19302">
    <property type="entry name" value="GAMMA TUBULIN COMPLEX PROTEIN"/>
    <property type="match status" value="1"/>
</dbReference>
<accession>A0A8H3LKI2</accession>
<evidence type="ECO:0000259" key="7">
    <source>
        <dbReference type="Pfam" id="PF04130"/>
    </source>
</evidence>
<dbReference type="AlphaFoldDB" id="A0A8H3LKI2"/>
<feature type="region of interest" description="Disordered" evidence="6">
    <location>
        <begin position="1120"/>
        <end position="1151"/>
    </location>
</feature>
<dbReference type="Proteomes" id="UP000615446">
    <property type="component" value="Unassembled WGS sequence"/>
</dbReference>
<dbReference type="GO" id="GO:0031122">
    <property type="term" value="P:cytoplasmic microtubule organization"/>
    <property type="evidence" value="ECO:0007669"/>
    <property type="project" value="TreeGrafter"/>
</dbReference>
<dbReference type="OrthoDB" id="775571at2759"/>
<dbReference type="Pfam" id="PF04130">
    <property type="entry name" value="GCP_C_terminal"/>
    <property type="match status" value="1"/>
</dbReference>
<comment type="caution">
    <text evidence="9">The sequence shown here is derived from an EMBL/GenBank/DDBJ whole genome shotgun (WGS) entry which is preliminary data.</text>
</comment>
<evidence type="ECO:0000256" key="3">
    <source>
        <dbReference type="ARBA" id="ARBA00022490"/>
    </source>
</evidence>
<evidence type="ECO:0000256" key="6">
    <source>
        <dbReference type="SAM" id="MobiDB-lite"/>
    </source>
</evidence>
<protein>
    <submittedName>
        <fullName evidence="9">Spc97/Spc98 family protein</fullName>
    </submittedName>
</protein>
<evidence type="ECO:0000256" key="4">
    <source>
        <dbReference type="ARBA" id="ARBA00022701"/>
    </source>
</evidence>
<gene>
    <name evidence="9" type="ORF">RCL2_001559600</name>
</gene>
<name>A0A8H3LKI2_9GLOM</name>
<organism evidence="9 10">
    <name type="scientific">Rhizophagus clarus</name>
    <dbReference type="NCBI Taxonomy" id="94130"/>
    <lineage>
        <taxon>Eukaryota</taxon>
        <taxon>Fungi</taxon>
        <taxon>Fungi incertae sedis</taxon>
        <taxon>Mucoromycota</taxon>
        <taxon>Glomeromycotina</taxon>
        <taxon>Glomeromycetes</taxon>
        <taxon>Glomerales</taxon>
        <taxon>Glomeraceae</taxon>
        <taxon>Rhizophagus</taxon>
    </lineage>
</organism>
<dbReference type="InterPro" id="IPR040457">
    <property type="entry name" value="GCP_C"/>
</dbReference>
<feature type="compositionally biased region" description="Basic and acidic residues" evidence="6">
    <location>
        <begin position="1137"/>
        <end position="1150"/>
    </location>
</feature>
<feature type="domain" description="Gamma tubulin complex component C-terminal" evidence="7">
    <location>
        <begin position="732"/>
        <end position="1171"/>
    </location>
</feature>
<dbReference type="GO" id="GO:0005816">
    <property type="term" value="C:spindle pole body"/>
    <property type="evidence" value="ECO:0007669"/>
    <property type="project" value="UniProtKB-ARBA"/>
</dbReference>
<evidence type="ECO:0000256" key="1">
    <source>
        <dbReference type="ARBA" id="ARBA00004245"/>
    </source>
</evidence>
<evidence type="ECO:0000256" key="5">
    <source>
        <dbReference type="ARBA" id="ARBA00023212"/>
    </source>
</evidence>
<evidence type="ECO:0000313" key="9">
    <source>
        <dbReference type="EMBL" id="GES88659.1"/>
    </source>
</evidence>
<dbReference type="GO" id="GO:0000930">
    <property type="term" value="C:gamma-tubulin complex"/>
    <property type="evidence" value="ECO:0007669"/>
    <property type="project" value="TreeGrafter"/>
</dbReference>
<dbReference type="Pfam" id="PF17681">
    <property type="entry name" value="GCP_N_terminal"/>
    <property type="match status" value="1"/>
</dbReference>
<dbReference type="GO" id="GO:0051011">
    <property type="term" value="F:microtubule minus-end binding"/>
    <property type="evidence" value="ECO:0007669"/>
    <property type="project" value="TreeGrafter"/>
</dbReference>
<comment type="similarity">
    <text evidence="2">Belongs to the TUBGCP family.</text>
</comment>
<dbReference type="PANTHER" id="PTHR19302:SF70">
    <property type="entry name" value="GAMMA-TUBULIN COMPLEX COMPONENT 6"/>
    <property type="match status" value="1"/>
</dbReference>
<dbReference type="GO" id="GO:0000922">
    <property type="term" value="C:spindle pole"/>
    <property type="evidence" value="ECO:0007669"/>
    <property type="project" value="InterPro"/>
</dbReference>
<dbReference type="GO" id="GO:0000278">
    <property type="term" value="P:mitotic cell cycle"/>
    <property type="evidence" value="ECO:0007669"/>
    <property type="project" value="TreeGrafter"/>
</dbReference>
<dbReference type="InterPro" id="IPR041470">
    <property type="entry name" value="GCP_N"/>
</dbReference>
<evidence type="ECO:0000259" key="8">
    <source>
        <dbReference type="Pfam" id="PF17681"/>
    </source>
</evidence>
<comment type="subcellular location">
    <subcellularLocation>
        <location evidence="1">Cytoplasm</location>
        <location evidence="1">Cytoskeleton</location>
    </subcellularLocation>
</comment>
<dbReference type="Gene3D" id="1.20.120.1900">
    <property type="entry name" value="Gamma-tubulin complex, C-terminal domain"/>
    <property type="match status" value="1"/>
</dbReference>
<feature type="domain" description="Gamma tubulin complex component protein N-terminal" evidence="8">
    <location>
        <begin position="179"/>
        <end position="478"/>
    </location>
</feature>
<evidence type="ECO:0000256" key="2">
    <source>
        <dbReference type="ARBA" id="ARBA00010337"/>
    </source>
</evidence>
<sequence length="1193" mass="137231">MISESDLLLNKDNNLQELFSEISVPDTRSILFGTLDQDNNFNLNKDFDCSFRIPDLPTRPIDVLLDSLPIPNPQFILNQSKDSQKSSIDDDETQSFISTQISEDSIPEEKSIWDNVMNFDKKQGQMLSWESTGTLKLKHNLTSPYLLESDVSVFESVYHSHFHHSYGYNDFAVPHEILIQDILSLITGIQSKIFSYNISNRKFISKYLNLRISGCSSKSINKMLKRFLNLGSHIRRLENVAEKCMKSSRLYGLTGVTFGRSLSSFISFVRTSIVTIVETITDQGQMKIIRLYHLIDDVSLVIERIAAFCRCDVENSRILGLTEDQKEQLDHEGFYVPFGSNILSELYVTAESIDAVRIPLLKSVLLAFLEQSSYPFFHMLSSWLGVGSSSSHPSLPLELQKGDFLDPYEEFFIDNFVVDSNYIKQNGDEFWQGGIHVSDDHPLPAFINVELARDVLEAGKSLRLLRDCRPNHPLCNSRVILDQTTGKRAWNIEMRWLFIQGDIDNMREQLQNYSKEMTIAIVVQDEHRKAEIARIRERYQKKMSKRKQDAELHLNQKKESIRIELEERLKKKTEWKKSVEKYLTEKKLNIPGTTPNLSKPSIIIPPLEKSRNTPIFVESPQSLHKDIESSMNQRETYVENDPDRAHDTLNIENLRRTDIFDLSLSCSANDDPTTALIERLLQVQSSKSSYAHKEYILPLRAITELVVRQTLLCHCRLINASILSIFFNDLDLRAHLNVLRDFMLMGNGTFVSGLVEALFNDNVDHGEDFFPANNNLGMGIGLGIRLNSRQTWPPVGIEWRMALKAVIVETILLEKKNLENEDSHPIDAWGKVNDLDNMLMFGIHNYNESEVCNDPNALEALDFLYLDFKPPYPINVIITPNSILKYNRLFTFLLRVLRMGTVIRHIYKLTHERYLYDDEGEAAQYSVLVQNFRFDAQQFIIALHEYVFDVAISTTWTLFMKRLNIIAKESEFELTREHIWGRGSTSETVSLFDEQSDVFSVGNVDEFENEDDDDEIGEGVKDLESLRSYHDHILDRMLFQCLLKKKQEPIMKVLNGIFTAVLAFANKLQQKRTRIISLQKRQEFWNSIKDLHEKFRFCTAMLVKILTALDEKGGGRMGLGMKRTTNINPEGESAETTSRDDGRSYHDKADNQSGGGFLQEFLLRVDFNGFYASIVAKEFLSELSNIITKYSKN</sequence>
<dbReference type="EMBL" id="BLAL01000180">
    <property type="protein sequence ID" value="GES88659.1"/>
    <property type="molecule type" value="Genomic_DNA"/>
</dbReference>
<dbReference type="GO" id="GO:0007020">
    <property type="term" value="P:microtubule nucleation"/>
    <property type="evidence" value="ECO:0007669"/>
    <property type="project" value="InterPro"/>
</dbReference>
<dbReference type="GO" id="GO:0051225">
    <property type="term" value="P:spindle assembly"/>
    <property type="evidence" value="ECO:0007669"/>
    <property type="project" value="TreeGrafter"/>
</dbReference>